<reference evidence="1" key="1">
    <citation type="submission" date="2022-01" db="EMBL/GenBank/DDBJ databases">
        <authorList>
            <person name="Braso-Vives M."/>
        </authorList>
    </citation>
    <scope>NUCLEOTIDE SEQUENCE</scope>
</reference>
<gene>
    <name evidence="1" type="primary">Hypp223</name>
    <name evidence="1" type="ORF">BLAG_LOCUS764</name>
</gene>
<accession>A0A8J9VYK4</accession>
<dbReference type="EMBL" id="OV696686">
    <property type="protein sequence ID" value="CAH1229020.1"/>
    <property type="molecule type" value="Genomic_DNA"/>
</dbReference>
<dbReference type="Proteomes" id="UP000838412">
    <property type="component" value="Chromosome 1"/>
</dbReference>
<proteinExistence type="predicted"/>
<protein>
    <submittedName>
        <fullName evidence="1">Hypp223 protein</fullName>
    </submittedName>
</protein>
<dbReference type="AlphaFoldDB" id="A0A8J9VYK4"/>
<name>A0A8J9VYK4_BRALA</name>
<evidence type="ECO:0000313" key="1">
    <source>
        <dbReference type="EMBL" id="CAH1229020.1"/>
    </source>
</evidence>
<keyword evidence="2" id="KW-1185">Reference proteome</keyword>
<sequence length="88" mass="9870">MAEFLTDRLIQRHLEDARLLNWCLQTVKLTAIQTTGDMQVMVTASFMLSQYICGEYRTLSVSCDNSCTTPFGQIPVEYSGNAGNVKED</sequence>
<organism evidence="1 2">
    <name type="scientific">Branchiostoma lanceolatum</name>
    <name type="common">Common lancelet</name>
    <name type="synonym">Amphioxus lanceolatum</name>
    <dbReference type="NCBI Taxonomy" id="7740"/>
    <lineage>
        <taxon>Eukaryota</taxon>
        <taxon>Metazoa</taxon>
        <taxon>Chordata</taxon>
        <taxon>Cephalochordata</taxon>
        <taxon>Leptocardii</taxon>
        <taxon>Amphioxiformes</taxon>
        <taxon>Branchiostomatidae</taxon>
        <taxon>Branchiostoma</taxon>
    </lineage>
</organism>
<evidence type="ECO:0000313" key="2">
    <source>
        <dbReference type="Proteomes" id="UP000838412"/>
    </source>
</evidence>